<name>A0A0K8TIP2_LYGHE</name>
<proteinExistence type="predicted"/>
<feature type="non-terminal residue" evidence="2">
    <location>
        <position position="1"/>
    </location>
</feature>
<feature type="compositionally biased region" description="Polar residues" evidence="1">
    <location>
        <begin position="63"/>
        <end position="72"/>
    </location>
</feature>
<organism evidence="2">
    <name type="scientific">Lygus hesperus</name>
    <name type="common">Western plant bug</name>
    <dbReference type="NCBI Taxonomy" id="30085"/>
    <lineage>
        <taxon>Eukaryota</taxon>
        <taxon>Metazoa</taxon>
        <taxon>Ecdysozoa</taxon>
        <taxon>Arthropoda</taxon>
        <taxon>Hexapoda</taxon>
        <taxon>Insecta</taxon>
        <taxon>Pterygota</taxon>
        <taxon>Neoptera</taxon>
        <taxon>Paraneoptera</taxon>
        <taxon>Hemiptera</taxon>
        <taxon>Heteroptera</taxon>
        <taxon>Panheteroptera</taxon>
        <taxon>Cimicomorpha</taxon>
        <taxon>Miridae</taxon>
        <taxon>Mirini</taxon>
        <taxon>Lygus</taxon>
    </lineage>
</organism>
<feature type="compositionally biased region" description="Basic and acidic residues" evidence="1">
    <location>
        <begin position="112"/>
        <end position="121"/>
    </location>
</feature>
<dbReference type="AlphaFoldDB" id="A0A0K8TIP2"/>
<protein>
    <submittedName>
        <fullName evidence="2">Uncharacterized protein</fullName>
    </submittedName>
</protein>
<evidence type="ECO:0000256" key="1">
    <source>
        <dbReference type="SAM" id="MobiDB-lite"/>
    </source>
</evidence>
<accession>A0A0K8TIP2</accession>
<feature type="region of interest" description="Disordered" evidence="1">
    <location>
        <begin position="36"/>
        <end position="138"/>
    </location>
</feature>
<feature type="compositionally biased region" description="Polar residues" evidence="1">
    <location>
        <begin position="100"/>
        <end position="110"/>
    </location>
</feature>
<evidence type="ECO:0000313" key="2">
    <source>
        <dbReference type="EMBL" id="JAG65374.1"/>
    </source>
</evidence>
<reference evidence="2" key="1">
    <citation type="submission" date="2014-09" db="EMBL/GenBank/DDBJ databases">
        <authorList>
            <person name="Magalhaes I.L.F."/>
            <person name="Oliveira U."/>
            <person name="Santos F.R."/>
            <person name="Vidigal T.H.D.A."/>
            <person name="Brescovit A.D."/>
            <person name="Santos A.J."/>
        </authorList>
    </citation>
    <scope>NUCLEOTIDE SEQUENCE</scope>
</reference>
<dbReference type="EMBL" id="GBRD01000447">
    <property type="protein sequence ID" value="JAG65374.1"/>
    <property type="molecule type" value="Transcribed_RNA"/>
</dbReference>
<sequence length="138" mass="15598">GKVLLRRHVRTNKYEPLVDEVDLLEANAQYAHIRLPDGRETTVSTQHLAPVGKENREEPLNGEATTIQSNQLPSPPKDGNNNLFHQMDERPLQLIPPADGTSSNPISPSEHQPIRRSERIKRPPSYLADFVRKRRGGK</sequence>